<evidence type="ECO:0008006" key="2">
    <source>
        <dbReference type="Google" id="ProtNLM"/>
    </source>
</evidence>
<protein>
    <recommendedName>
        <fullName evidence="2">Heavy metal resistance protein</fullName>
    </recommendedName>
</protein>
<proteinExistence type="predicted"/>
<sequence length="143" mass="15914">MRNTIIVIVLALIAGLAGVWIGKTLFLAAPNDSADLHAEVHNSLNLSRQQDREISVIEKDFAKQKQVLEEKLKAANGSLTDAIQKDRELSAEVKLAGDEYLKVLGELQNETLRHIFSMRSVLNEQQAKQFDVIVIRSLHDAAN</sequence>
<reference evidence="1" key="1">
    <citation type="submission" date="2018-06" db="EMBL/GenBank/DDBJ databases">
        <authorList>
            <person name="Zhirakovskaya E."/>
        </authorList>
    </citation>
    <scope>NUCLEOTIDE SEQUENCE</scope>
</reference>
<dbReference type="EMBL" id="UOEE01000155">
    <property type="protein sequence ID" value="VAV92915.1"/>
    <property type="molecule type" value="Genomic_DNA"/>
</dbReference>
<evidence type="ECO:0000313" key="1">
    <source>
        <dbReference type="EMBL" id="VAV92915.1"/>
    </source>
</evidence>
<gene>
    <name evidence="1" type="ORF">MNBD_ALPHA06-1833</name>
</gene>
<dbReference type="AlphaFoldDB" id="A0A3B0SD22"/>
<dbReference type="Gene3D" id="1.20.120.1490">
    <property type="match status" value="1"/>
</dbReference>
<name>A0A3B0SD22_9ZZZZ</name>
<organism evidence="1">
    <name type="scientific">hydrothermal vent metagenome</name>
    <dbReference type="NCBI Taxonomy" id="652676"/>
    <lineage>
        <taxon>unclassified sequences</taxon>
        <taxon>metagenomes</taxon>
        <taxon>ecological metagenomes</taxon>
    </lineage>
</organism>
<accession>A0A3B0SD22</accession>